<evidence type="ECO:0000259" key="3">
    <source>
        <dbReference type="PROSITE" id="PS51462"/>
    </source>
</evidence>
<dbReference type="EMBL" id="BAAALG010000002">
    <property type="protein sequence ID" value="GAA1092052.1"/>
    <property type="molecule type" value="Genomic_DNA"/>
</dbReference>
<comment type="caution">
    <text evidence="4">The sequence shown here is derived from an EMBL/GenBank/DDBJ whole genome shotgun (WGS) entry which is preliminary data.</text>
</comment>
<keyword evidence="5" id="KW-1185">Reference proteome</keyword>
<evidence type="ECO:0000313" key="4">
    <source>
        <dbReference type="EMBL" id="GAA1092052.1"/>
    </source>
</evidence>
<keyword evidence="2 4" id="KW-0378">Hydrolase</keyword>
<dbReference type="InterPro" id="IPR015797">
    <property type="entry name" value="NUDIX_hydrolase-like_dom_sf"/>
</dbReference>
<dbReference type="PROSITE" id="PS51462">
    <property type="entry name" value="NUDIX"/>
    <property type="match status" value="1"/>
</dbReference>
<comment type="cofactor">
    <cofactor evidence="1">
        <name>Mg(2+)</name>
        <dbReference type="ChEBI" id="CHEBI:18420"/>
    </cofactor>
</comment>
<dbReference type="Proteomes" id="UP001501581">
    <property type="component" value="Unassembled WGS sequence"/>
</dbReference>
<gene>
    <name evidence="4" type="ORF">GCM10009668_03700</name>
</gene>
<dbReference type="GO" id="GO:0016787">
    <property type="term" value="F:hydrolase activity"/>
    <property type="evidence" value="ECO:0007669"/>
    <property type="project" value="UniProtKB-KW"/>
</dbReference>
<dbReference type="PANTHER" id="PTHR11839">
    <property type="entry name" value="UDP/ADP-SUGAR PYROPHOSPHATASE"/>
    <property type="match status" value="1"/>
</dbReference>
<protein>
    <submittedName>
        <fullName evidence="4">NUDIX hydrolase</fullName>
    </submittedName>
</protein>
<evidence type="ECO:0000256" key="2">
    <source>
        <dbReference type="ARBA" id="ARBA00022801"/>
    </source>
</evidence>
<dbReference type="PANTHER" id="PTHR11839:SF18">
    <property type="entry name" value="NUDIX HYDROLASE DOMAIN-CONTAINING PROTEIN"/>
    <property type="match status" value="1"/>
</dbReference>
<evidence type="ECO:0000256" key="1">
    <source>
        <dbReference type="ARBA" id="ARBA00001946"/>
    </source>
</evidence>
<proteinExistence type="predicted"/>
<feature type="domain" description="Nudix hydrolase" evidence="3">
    <location>
        <begin position="49"/>
        <end position="183"/>
    </location>
</feature>
<accession>A0ABN1TLB4</accession>
<evidence type="ECO:0000313" key="5">
    <source>
        <dbReference type="Proteomes" id="UP001501581"/>
    </source>
</evidence>
<reference evidence="4 5" key="1">
    <citation type="journal article" date="2019" name="Int. J. Syst. Evol. Microbiol.">
        <title>The Global Catalogue of Microorganisms (GCM) 10K type strain sequencing project: providing services to taxonomists for standard genome sequencing and annotation.</title>
        <authorList>
            <consortium name="The Broad Institute Genomics Platform"/>
            <consortium name="The Broad Institute Genome Sequencing Center for Infectious Disease"/>
            <person name="Wu L."/>
            <person name="Ma J."/>
        </authorList>
    </citation>
    <scope>NUCLEOTIDE SEQUENCE [LARGE SCALE GENOMIC DNA]</scope>
    <source>
        <strain evidence="4 5">JCM 13008</strain>
    </source>
</reference>
<organism evidence="4 5">
    <name type="scientific">Nocardioides dubius</name>
    <dbReference type="NCBI Taxonomy" id="317019"/>
    <lineage>
        <taxon>Bacteria</taxon>
        <taxon>Bacillati</taxon>
        <taxon>Actinomycetota</taxon>
        <taxon>Actinomycetes</taxon>
        <taxon>Propionibacteriales</taxon>
        <taxon>Nocardioidaceae</taxon>
        <taxon>Nocardioides</taxon>
    </lineage>
</organism>
<dbReference type="Gene3D" id="3.90.79.10">
    <property type="entry name" value="Nucleoside Triphosphate Pyrophosphohydrolase"/>
    <property type="match status" value="1"/>
</dbReference>
<dbReference type="InterPro" id="IPR000086">
    <property type="entry name" value="NUDIX_hydrolase_dom"/>
</dbReference>
<name>A0ABN1TLB4_9ACTN</name>
<dbReference type="SUPFAM" id="SSF55811">
    <property type="entry name" value="Nudix"/>
    <property type="match status" value="1"/>
</dbReference>
<dbReference type="Pfam" id="PF00293">
    <property type="entry name" value="NUDIX"/>
    <property type="match status" value="1"/>
</dbReference>
<sequence>MSMLRDVPESWPVESRTDLHRDGWVVAFRTDQVRSPHDPDGDSFRRLVVEHPGAAVAVAIDDDDNVLCLRQYRHPAQMRFVEFPAGVCDVPGEDPLQVAIRELREEAEMAAERWTHLISVWASPGISAEQHHLYLAEGLSAASRGDFEMHHEEADLELVWVPYAELLDGVLAGRITDAPVALAVLTIAARRARGA</sequence>